<organism evidence="2 3">
    <name type="scientific">Mycobacterium avium (strain 104)</name>
    <dbReference type="NCBI Taxonomy" id="243243"/>
    <lineage>
        <taxon>Bacteria</taxon>
        <taxon>Bacillati</taxon>
        <taxon>Actinomycetota</taxon>
        <taxon>Actinomycetes</taxon>
        <taxon>Mycobacteriales</taxon>
        <taxon>Mycobacteriaceae</taxon>
        <taxon>Mycobacterium</taxon>
        <taxon>Mycobacterium avium complex (MAC)</taxon>
    </lineage>
</organism>
<dbReference type="KEGG" id="mav:MAV_0987"/>
<keyword evidence="2" id="KW-0560">Oxidoreductase</keyword>
<dbReference type="Pfam" id="PF03992">
    <property type="entry name" value="ABM"/>
    <property type="match status" value="1"/>
</dbReference>
<dbReference type="HOGENOM" id="CLU_131496_14_0_11"/>
<feature type="domain" description="ABM" evidence="1">
    <location>
        <begin position="3"/>
        <end position="93"/>
    </location>
</feature>
<evidence type="ECO:0000313" key="3">
    <source>
        <dbReference type="Proteomes" id="UP000001574"/>
    </source>
</evidence>
<dbReference type="Proteomes" id="UP000001574">
    <property type="component" value="Chromosome"/>
</dbReference>
<proteinExistence type="predicted"/>
<dbReference type="RefSeq" id="WP_011723878.1">
    <property type="nucleotide sequence ID" value="NC_008595.1"/>
</dbReference>
<reference evidence="2 3" key="1">
    <citation type="submission" date="2006-10" db="EMBL/GenBank/DDBJ databases">
        <authorList>
            <person name="Fleischmann R.D."/>
            <person name="Dodson R.J."/>
            <person name="Haft D.H."/>
            <person name="Merkel J.S."/>
            <person name="Nelson W.C."/>
            <person name="Fraser C.M."/>
        </authorList>
    </citation>
    <scope>NUCLEOTIDE SEQUENCE [LARGE SCALE GENOMIC DNA]</scope>
    <source>
        <strain evidence="2 3">104</strain>
    </source>
</reference>
<dbReference type="Gene3D" id="3.30.70.100">
    <property type="match status" value="1"/>
</dbReference>
<dbReference type="InterPro" id="IPR011008">
    <property type="entry name" value="Dimeric_a/b-barrel"/>
</dbReference>
<keyword evidence="2" id="KW-0503">Monooxygenase</keyword>
<dbReference type="GO" id="GO:0004497">
    <property type="term" value="F:monooxygenase activity"/>
    <property type="evidence" value="ECO:0007669"/>
    <property type="project" value="UniProtKB-KW"/>
</dbReference>
<gene>
    <name evidence="2" type="ordered locus">MAV_0987</name>
</gene>
<dbReference type="InterPro" id="IPR007138">
    <property type="entry name" value="ABM_dom"/>
</dbReference>
<dbReference type="AlphaFoldDB" id="A0A0H2ZU22"/>
<evidence type="ECO:0000259" key="1">
    <source>
        <dbReference type="PROSITE" id="PS51725"/>
    </source>
</evidence>
<protein>
    <submittedName>
        <fullName evidence="2">Antibiotic biosynthesis monooxygenase domain protein</fullName>
    </submittedName>
</protein>
<dbReference type="EMBL" id="CP000479">
    <property type="protein sequence ID" value="ABK65958.1"/>
    <property type="molecule type" value="Genomic_DNA"/>
</dbReference>
<dbReference type="PROSITE" id="PS51725">
    <property type="entry name" value="ABM"/>
    <property type="match status" value="1"/>
</dbReference>
<accession>A0A0H2ZU22</accession>
<dbReference type="SUPFAM" id="SSF54909">
    <property type="entry name" value="Dimeric alpha+beta barrel"/>
    <property type="match status" value="1"/>
</dbReference>
<evidence type="ECO:0000313" key="2">
    <source>
        <dbReference type="EMBL" id="ABK65958.1"/>
    </source>
</evidence>
<sequence>MTVTVILELRFKPDEVAAGRELMGQALQDTRAFDGNVRTDVLVDEDDEAHWLVYEIWETVEHDEAYRAFRAGEGKLTQLPPLLAAPPVKTRYVTSDI</sequence>
<name>A0A0H2ZU22_MYCA1</name>